<dbReference type="GO" id="GO:0046872">
    <property type="term" value="F:metal ion binding"/>
    <property type="evidence" value="ECO:0007669"/>
    <property type="project" value="UniProtKB-KW"/>
</dbReference>
<dbReference type="AlphaFoldDB" id="A0A523S0Y1"/>
<feature type="domain" description="4Fe-4S ferredoxin-type" evidence="5">
    <location>
        <begin position="9"/>
        <end position="38"/>
    </location>
</feature>
<dbReference type="Gene3D" id="3.30.70.20">
    <property type="match status" value="1"/>
</dbReference>
<comment type="caution">
    <text evidence="6">The sequence shown here is derived from an EMBL/GenBank/DDBJ whole genome shotgun (WGS) entry which is preliminary data.</text>
</comment>
<dbReference type="InterPro" id="IPR017896">
    <property type="entry name" value="4Fe4S_Fe-S-bd"/>
</dbReference>
<dbReference type="PANTHER" id="PTHR43687">
    <property type="entry name" value="ADENYLYLSULFATE REDUCTASE, BETA SUBUNIT"/>
    <property type="match status" value="1"/>
</dbReference>
<dbReference type="GO" id="GO:0051539">
    <property type="term" value="F:4 iron, 4 sulfur cluster binding"/>
    <property type="evidence" value="ECO:0007669"/>
    <property type="project" value="UniProtKB-KW"/>
</dbReference>
<keyword evidence="4" id="KW-0411">Iron-sulfur</keyword>
<evidence type="ECO:0000256" key="3">
    <source>
        <dbReference type="ARBA" id="ARBA00023004"/>
    </source>
</evidence>
<gene>
    <name evidence="6" type="ORF">E3J84_02570</name>
</gene>
<dbReference type="InterPro" id="IPR050572">
    <property type="entry name" value="Fe-S_Ferredoxin"/>
</dbReference>
<accession>A0A523S0Y1</accession>
<dbReference type="InterPro" id="IPR017900">
    <property type="entry name" value="4Fe4S_Fe_S_CS"/>
</dbReference>
<dbReference type="PROSITE" id="PS00198">
    <property type="entry name" value="4FE4S_FER_1"/>
    <property type="match status" value="1"/>
</dbReference>
<evidence type="ECO:0000256" key="2">
    <source>
        <dbReference type="ARBA" id="ARBA00022723"/>
    </source>
</evidence>
<dbReference type="Proteomes" id="UP000316360">
    <property type="component" value="Unassembled WGS sequence"/>
</dbReference>
<organism evidence="6 7">
    <name type="scientific">Aerophobetes bacterium</name>
    <dbReference type="NCBI Taxonomy" id="2030807"/>
    <lineage>
        <taxon>Bacteria</taxon>
        <taxon>Candidatus Aerophobota</taxon>
    </lineage>
</organism>
<proteinExistence type="predicted"/>
<keyword evidence="2" id="KW-0479">Metal-binding</keyword>
<evidence type="ECO:0000256" key="4">
    <source>
        <dbReference type="ARBA" id="ARBA00023014"/>
    </source>
</evidence>
<evidence type="ECO:0000256" key="1">
    <source>
        <dbReference type="ARBA" id="ARBA00022485"/>
    </source>
</evidence>
<name>A0A523S0Y1_UNCAE</name>
<keyword evidence="1" id="KW-0004">4Fe-4S</keyword>
<dbReference type="SUPFAM" id="SSF54862">
    <property type="entry name" value="4Fe-4S ferredoxins"/>
    <property type="match status" value="1"/>
</dbReference>
<sequence length="103" mass="10848">MTLSKYLSTTLQYNQELCNGCRMCSIVCPHDVFEQDGRVAQLINSEACMECGACQRNCPTGAITVNAGVGCATALMLAALTGKKKATCGGGNEKETPCCTTDK</sequence>
<feature type="domain" description="4Fe-4S ferredoxin-type" evidence="5">
    <location>
        <begin position="39"/>
        <end position="68"/>
    </location>
</feature>
<dbReference type="EMBL" id="SOKJ01000134">
    <property type="protein sequence ID" value="TET11687.1"/>
    <property type="molecule type" value="Genomic_DNA"/>
</dbReference>
<protein>
    <submittedName>
        <fullName evidence="6">Ferredoxin family protein</fullName>
    </submittedName>
</protein>
<keyword evidence="3" id="KW-0408">Iron</keyword>
<dbReference type="NCBIfam" id="NF040864">
    <property type="entry name" value="HgcB_ferredoxin"/>
    <property type="match status" value="1"/>
</dbReference>
<evidence type="ECO:0000259" key="5">
    <source>
        <dbReference type="PROSITE" id="PS51379"/>
    </source>
</evidence>
<dbReference type="PROSITE" id="PS51379">
    <property type="entry name" value="4FE4S_FER_2"/>
    <property type="match status" value="2"/>
</dbReference>
<evidence type="ECO:0000313" key="6">
    <source>
        <dbReference type="EMBL" id="TET11687.1"/>
    </source>
</evidence>
<reference evidence="6 7" key="1">
    <citation type="submission" date="2019-03" db="EMBL/GenBank/DDBJ databases">
        <title>Metabolic potential of uncultured bacteria and archaea associated with petroleum seepage in deep-sea sediments.</title>
        <authorList>
            <person name="Dong X."/>
            <person name="Hubert C."/>
        </authorList>
    </citation>
    <scope>NUCLEOTIDE SEQUENCE [LARGE SCALE GENOMIC DNA]</scope>
    <source>
        <strain evidence="6">E44_bin7</strain>
    </source>
</reference>
<evidence type="ECO:0000313" key="7">
    <source>
        <dbReference type="Proteomes" id="UP000316360"/>
    </source>
</evidence>
<dbReference type="PANTHER" id="PTHR43687:SF4">
    <property type="entry name" value="BLR5484 PROTEIN"/>
    <property type="match status" value="1"/>
</dbReference>
<dbReference type="Pfam" id="PF13237">
    <property type="entry name" value="Fer4_10"/>
    <property type="match status" value="1"/>
</dbReference>